<dbReference type="AlphaFoldDB" id="A0A2A9NL98"/>
<dbReference type="Proteomes" id="UP000242287">
    <property type="component" value="Unassembled WGS sequence"/>
</dbReference>
<evidence type="ECO:0000256" key="2">
    <source>
        <dbReference type="SAM" id="Phobius"/>
    </source>
</evidence>
<evidence type="ECO:0000313" key="3">
    <source>
        <dbReference type="EMBL" id="PFH50104.1"/>
    </source>
</evidence>
<keyword evidence="2" id="KW-0812">Transmembrane</keyword>
<keyword evidence="2" id="KW-0472">Membrane</keyword>
<reference evidence="3 4" key="1">
    <citation type="submission" date="2014-02" db="EMBL/GenBank/DDBJ databases">
        <title>Transposable element dynamics among asymbiotic and ectomycorrhizal Amanita fungi.</title>
        <authorList>
            <consortium name="DOE Joint Genome Institute"/>
            <person name="Hess J."/>
            <person name="Skrede I."/>
            <person name="Wolfe B."/>
            <person name="LaButti K."/>
            <person name="Ohm R.A."/>
            <person name="Grigoriev I.V."/>
            <person name="Pringle A."/>
        </authorList>
    </citation>
    <scope>NUCLEOTIDE SEQUENCE [LARGE SCALE GENOMIC DNA]</scope>
    <source>
        <strain evidence="3 4">SKay4041</strain>
    </source>
</reference>
<dbReference type="STRING" id="703135.A0A2A9NL98"/>
<feature type="region of interest" description="Disordered" evidence="1">
    <location>
        <begin position="247"/>
        <end position="274"/>
    </location>
</feature>
<name>A0A2A9NL98_9AGAR</name>
<dbReference type="EMBL" id="KZ302011">
    <property type="protein sequence ID" value="PFH50104.1"/>
    <property type="molecule type" value="Genomic_DNA"/>
</dbReference>
<feature type="compositionally biased region" description="Polar residues" evidence="1">
    <location>
        <begin position="259"/>
        <end position="271"/>
    </location>
</feature>
<evidence type="ECO:0000256" key="1">
    <source>
        <dbReference type="SAM" id="MobiDB-lite"/>
    </source>
</evidence>
<protein>
    <submittedName>
        <fullName evidence="3">Uncharacterized protein</fullName>
    </submittedName>
</protein>
<proteinExistence type="predicted"/>
<dbReference type="Gene3D" id="2.60.120.260">
    <property type="entry name" value="Galactose-binding domain-like"/>
    <property type="match status" value="1"/>
</dbReference>
<dbReference type="OrthoDB" id="3067294at2759"/>
<gene>
    <name evidence="3" type="ORF">AMATHDRAFT_4265</name>
</gene>
<sequence>MEKIDDFDPRIVYSSGWAPDTSDNINQFNGTVHLSAVVDATATFKFLGLSVTVYGTADHYDTPAISEYSVDNEPPFQLRYQPEERVYNYVFYQSRPLGQGNHTLVIKNKANTFLWIDYLVVTPHEIVNTTITTSKSATSLSAMTTSTPSIVPLSASTTLSMAPVATREGSHLSVNLGLTIGTTVGGTVVLVLLLIVAIRVKRRRQVKYKVDPLLTPFGNEEPLVTEALPVASEDRLPSILSSKRSGFRGVVSSSRHESTPNLQQQHTNQPRTGPVLISRSALLPPLHPTRTNVDEEAPPAYHSDAMIHL</sequence>
<accession>A0A2A9NL98</accession>
<keyword evidence="2" id="KW-1133">Transmembrane helix</keyword>
<evidence type="ECO:0000313" key="4">
    <source>
        <dbReference type="Proteomes" id="UP000242287"/>
    </source>
</evidence>
<feature type="transmembrane region" description="Helical" evidence="2">
    <location>
        <begin position="176"/>
        <end position="198"/>
    </location>
</feature>
<feature type="region of interest" description="Disordered" evidence="1">
    <location>
        <begin position="286"/>
        <end position="309"/>
    </location>
</feature>
<keyword evidence="4" id="KW-1185">Reference proteome</keyword>
<organism evidence="3 4">
    <name type="scientific">Amanita thiersii Skay4041</name>
    <dbReference type="NCBI Taxonomy" id="703135"/>
    <lineage>
        <taxon>Eukaryota</taxon>
        <taxon>Fungi</taxon>
        <taxon>Dikarya</taxon>
        <taxon>Basidiomycota</taxon>
        <taxon>Agaricomycotina</taxon>
        <taxon>Agaricomycetes</taxon>
        <taxon>Agaricomycetidae</taxon>
        <taxon>Agaricales</taxon>
        <taxon>Pluteineae</taxon>
        <taxon>Amanitaceae</taxon>
        <taxon>Amanita</taxon>
    </lineage>
</organism>